<comment type="caution">
    <text evidence="2">The sequence shown here is derived from an EMBL/GenBank/DDBJ whole genome shotgun (WGS) entry which is preliminary data.</text>
</comment>
<dbReference type="InterPro" id="IPR011852">
    <property type="entry name" value="TRAP_TAXI"/>
</dbReference>
<reference evidence="3" key="1">
    <citation type="journal article" date="2019" name="Int. J. Syst. Evol. Microbiol.">
        <title>The Global Catalogue of Microorganisms (GCM) 10K type strain sequencing project: providing services to taxonomists for standard genome sequencing and annotation.</title>
        <authorList>
            <consortium name="The Broad Institute Genomics Platform"/>
            <consortium name="The Broad Institute Genome Sequencing Center for Infectious Disease"/>
            <person name="Wu L."/>
            <person name="Ma J."/>
        </authorList>
    </citation>
    <scope>NUCLEOTIDE SEQUENCE [LARGE SCALE GENOMIC DNA]</scope>
    <source>
        <strain evidence="3">JCM 18424</strain>
    </source>
</reference>
<keyword evidence="1" id="KW-0732">Signal</keyword>
<feature type="signal peptide" evidence="1">
    <location>
        <begin position="1"/>
        <end position="19"/>
    </location>
</feature>
<evidence type="ECO:0000313" key="3">
    <source>
        <dbReference type="Proteomes" id="UP001500631"/>
    </source>
</evidence>
<dbReference type="EMBL" id="BAABKE010000005">
    <property type="protein sequence ID" value="GAA5101310.1"/>
    <property type="molecule type" value="Genomic_DNA"/>
</dbReference>
<accession>A0ABP9MSW3</accession>
<evidence type="ECO:0000313" key="2">
    <source>
        <dbReference type="EMBL" id="GAA5101310.1"/>
    </source>
</evidence>
<keyword evidence="3" id="KW-1185">Reference proteome</keyword>
<proteinExistence type="predicted"/>
<protein>
    <submittedName>
        <fullName evidence="2">Uncharacterized protein</fullName>
    </submittedName>
</protein>
<feature type="chain" id="PRO_5046261551" evidence="1">
    <location>
        <begin position="20"/>
        <end position="320"/>
    </location>
</feature>
<gene>
    <name evidence="2" type="ORF">GCM10023338_17040</name>
</gene>
<dbReference type="Proteomes" id="UP001500631">
    <property type="component" value="Unassembled WGS sequence"/>
</dbReference>
<dbReference type="SUPFAM" id="SSF53850">
    <property type="entry name" value="Periplasmic binding protein-like II"/>
    <property type="match status" value="1"/>
</dbReference>
<evidence type="ECO:0000256" key="1">
    <source>
        <dbReference type="SAM" id="SignalP"/>
    </source>
</evidence>
<name>A0ABP9MSW3_9GAMM</name>
<sequence>MTMKHLLSLLLFTSSLYIAQGKTLHSIVIGYSDTLEITKEASNLVCLGFEADHPNNHCTAEYIDAEQIWDKLMSNDIQVALMPEEVLLANQRKKKQPIVMTPMYQQYLIVVGNHELALNRPNSFRDRTIGVTDWITKEYRGKPLAKSLGLNEKDIYFPISQTREQLSELFCNYSIDGVMIMSAPSSALARELTTSCDGKILSFTNEQAQKVMKSTPGLYPATISKGLYWRIDEDIQTLRSRTILVTNPNQDVVDTVCESLEHINTELNLTTLRTNITPQSILDSYDLKPIPLHPLGQKLIDILRERTSNEQDNENLIFAE</sequence>
<dbReference type="Pfam" id="PF16868">
    <property type="entry name" value="NMT1_3"/>
    <property type="match status" value="1"/>
</dbReference>
<dbReference type="Gene3D" id="3.40.190.10">
    <property type="entry name" value="Periplasmic binding protein-like II"/>
    <property type="match status" value="2"/>
</dbReference>
<dbReference type="RefSeq" id="WP_077925730.1">
    <property type="nucleotide sequence ID" value="NZ_BAABKE010000005.1"/>
</dbReference>
<organism evidence="2 3">
    <name type="scientific">Wohlfahrtiimonas larvae</name>
    <dbReference type="NCBI Taxonomy" id="1157986"/>
    <lineage>
        <taxon>Bacteria</taxon>
        <taxon>Pseudomonadati</taxon>
        <taxon>Pseudomonadota</taxon>
        <taxon>Gammaproteobacteria</taxon>
        <taxon>Cardiobacteriales</taxon>
        <taxon>Ignatzschineriaceae</taxon>
        <taxon>Wohlfahrtiimonas</taxon>
    </lineage>
</organism>